<feature type="compositionally biased region" description="Basic and acidic residues" evidence="1">
    <location>
        <begin position="1"/>
        <end position="22"/>
    </location>
</feature>
<proteinExistence type="predicted"/>
<dbReference type="Proteomes" id="UP000596661">
    <property type="component" value="Chromosome 9"/>
</dbReference>
<feature type="region of interest" description="Disordered" evidence="1">
    <location>
        <begin position="87"/>
        <end position="115"/>
    </location>
</feature>
<feature type="region of interest" description="Disordered" evidence="1">
    <location>
        <begin position="1"/>
        <end position="49"/>
    </location>
</feature>
<evidence type="ECO:0000313" key="3">
    <source>
        <dbReference type="Proteomes" id="UP000596661"/>
    </source>
</evidence>
<feature type="compositionally biased region" description="Polar residues" evidence="1">
    <location>
        <begin position="96"/>
        <end position="115"/>
    </location>
</feature>
<evidence type="ECO:0000313" key="2">
    <source>
        <dbReference type="EnsemblPlants" id="cds.evm.model.09.942"/>
    </source>
</evidence>
<dbReference type="AlphaFoldDB" id="A0A803QHV4"/>
<dbReference type="Gramene" id="evm.model.09.942">
    <property type="protein sequence ID" value="cds.evm.model.09.942"/>
    <property type="gene ID" value="evm.TU.09.942"/>
</dbReference>
<name>A0A803QHV4_CANSA</name>
<feature type="compositionally biased region" description="Polar residues" evidence="1">
    <location>
        <begin position="25"/>
        <end position="41"/>
    </location>
</feature>
<dbReference type="EnsemblPlants" id="evm.model.09.942">
    <property type="protein sequence ID" value="cds.evm.model.09.942"/>
    <property type="gene ID" value="evm.TU.09.942"/>
</dbReference>
<reference evidence="2" key="2">
    <citation type="submission" date="2021-03" db="UniProtKB">
        <authorList>
            <consortium name="EnsemblPlants"/>
        </authorList>
    </citation>
    <scope>IDENTIFICATION</scope>
</reference>
<sequence>MADDTPRNDENHPEETTHRPGKELQASQRTNTVETPRSGSNDGDFDQTVEHILERRSEDAYDPTRYILLVELENKKLWQCLVESNRRNAKLEREAATTSATQGEAPQNQPVTSAR</sequence>
<keyword evidence="3" id="KW-1185">Reference proteome</keyword>
<dbReference type="EMBL" id="UZAU01000742">
    <property type="status" value="NOT_ANNOTATED_CDS"/>
    <property type="molecule type" value="Genomic_DNA"/>
</dbReference>
<protein>
    <submittedName>
        <fullName evidence="2">Uncharacterized protein</fullName>
    </submittedName>
</protein>
<organism evidence="2 3">
    <name type="scientific">Cannabis sativa</name>
    <name type="common">Hemp</name>
    <name type="synonym">Marijuana</name>
    <dbReference type="NCBI Taxonomy" id="3483"/>
    <lineage>
        <taxon>Eukaryota</taxon>
        <taxon>Viridiplantae</taxon>
        <taxon>Streptophyta</taxon>
        <taxon>Embryophyta</taxon>
        <taxon>Tracheophyta</taxon>
        <taxon>Spermatophyta</taxon>
        <taxon>Magnoliopsida</taxon>
        <taxon>eudicotyledons</taxon>
        <taxon>Gunneridae</taxon>
        <taxon>Pentapetalae</taxon>
        <taxon>rosids</taxon>
        <taxon>fabids</taxon>
        <taxon>Rosales</taxon>
        <taxon>Cannabaceae</taxon>
        <taxon>Cannabis</taxon>
    </lineage>
</organism>
<accession>A0A803QHV4</accession>
<evidence type="ECO:0000256" key="1">
    <source>
        <dbReference type="SAM" id="MobiDB-lite"/>
    </source>
</evidence>
<reference evidence="2" key="1">
    <citation type="submission" date="2018-11" db="EMBL/GenBank/DDBJ databases">
        <authorList>
            <person name="Grassa J C."/>
        </authorList>
    </citation>
    <scope>NUCLEOTIDE SEQUENCE [LARGE SCALE GENOMIC DNA]</scope>
</reference>